<evidence type="ECO:0000256" key="9">
    <source>
        <dbReference type="SAM" id="MobiDB-lite"/>
    </source>
</evidence>
<keyword evidence="5 8" id="KW-0479">Metal-binding</keyword>
<protein>
    <submittedName>
        <fullName evidence="11">Cytochrome c</fullName>
    </submittedName>
</protein>
<evidence type="ECO:0000256" key="7">
    <source>
        <dbReference type="ARBA" id="ARBA00023004"/>
    </source>
</evidence>
<evidence type="ECO:0000256" key="4">
    <source>
        <dbReference type="ARBA" id="ARBA00022660"/>
    </source>
</evidence>
<evidence type="ECO:0000259" key="10">
    <source>
        <dbReference type="PROSITE" id="PS51007"/>
    </source>
</evidence>
<accession>A0ABX7BDT9</accession>
<dbReference type="EMBL" id="CP067420">
    <property type="protein sequence ID" value="QQP92367.1"/>
    <property type="molecule type" value="Genomic_DNA"/>
</dbReference>
<sequence length="157" mass="16650">MTRRRLAAWGGGAALALLAVVGLAVWMQAPEDARIDPADPAQVALGQAVYAGNCASCHGAALEGQPDWRERKPDGRLPAPPHDVSGHTWHHPAETLFGIIKDGMAAHAPPGYESDMPAFGGTLSDEEIRAVLAFIASRWPENVRARWMSAGISRGPA</sequence>
<dbReference type="PROSITE" id="PS51007">
    <property type="entry name" value="CYTC"/>
    <property type="match status" value="1"/>
</dbReference>
<feature type="region of interest" description="Disordered" evidence="9">
    <location>
        <begin position="65"/>
        <end position="87"/>
    </location>
</feature>
<keyword evidence="7 8" id="KW-0408">Iron</keyword>
<gene>
    <name evidence="11" type="ORF">IGS68_08815</name>
</gene>
<dbReference type="Proteomes" id="UP000595197">
    <property type="component" value="Chromosome"/>
</dbReference>
<feature type="compositionally biased region" description="Basic and acidic residues" evidence="9">
    <location>
        <begin position="66"/>
        <end position="75"/>
    </location>
</feature>
<dbReference type="PANTHER" id="PTHR35008:SF4">
    <property type="entry name" value="BLL4482 PROTEIN"/>
    <property type="match status" value="1"/>
</dbReference>
<dbReference type="InterPro" id="IPR051459">
    <property type="entry name" value="Cytochrome_c-type_DH"/>
</dbReference>
<dbReference type="Pfam" id="PF13442">
    <property type="entry name" value="Cytochrome_CBB3"/>
    <property type="match status" value="1"/>
</dbReference>
<keyword evidence="6" id="KW-0249">Electron transport</keyword>
<evidence type="ECO:0000256" key="3">
    <source>
        <dbReference type="ARBA" id="ARBA00022617"/>
    </source>
</evidence>
<dbReference type="Gene3D" id="1.10.760.10">
    <property type="entry name" value="Cytochrome c-like domain"/>
    <property type="match status" value="1"/>
</dbReference>
<evidence type="ECO:0000256" key="2">
    <source>
        <dbReference type="ARBA" id="ARBA00022448"/>
    </source>
</evidence>
<dbReference type="InterPro" id="IPR009056">
    <property type="entry name" value="Cyt_c-like_dom"/>
</dbReference>
<evidence type="ECO:0000256" key="5">
    <source>
        <dbReference type="ARBA" id="ARBA00022723"/>
    </source>
</evidence>
<evidence type="ECO:0000256" key="8">
    <source>
        <dbReference type="PROSITE-ProRule" id="PRU00433"/>
    </source>
</evidence>
<keyword evidence="3 8" id="KW-0349">Heme</keyword>
<evidence type="ECO:0000256" key="1">
    <source>
        <dbReference type="ARBA" id="ARBA00001926"/>
    </source>
</evidence>
<keyword evidence="4" id="KW-0679">Respiratory chain</keyword>
<name>A0ABX7BDT9_9PROT</name>
<dbReference type="SUPFAM" id="SSF46626">
    <property type="entry name" value="Cytochrome c"/>
    <property type="match status" value="1"/>
</dbReference>
<reference evidence="11" key="1">
    <citation type="submission" date="2021-02" db="EMBL/GenBank/DDBJ databases">
        <title>Skermanella TT6 skin isolate.</title>
        <authorList>
            <person name="Lee K."/>
            <person name="Ganzorig M."/>
        </authorList>
    </citation>
    <scope>NUCLEOTIDE SEQUENCE</scope>
    <source>
        <strain evidence="11">TT6</strain>
    </source>
</reference>
<keyword evidence="2" id="KW-0813">Transport</keyword>
<feature type="domain" description="Cytochrome c" evidence="10">
    <location>
        <begin position="41"/>
        <end position="139"/>
    </location>
</feature>
<dbReference type="PANTHER" id="PTHR35008">
    <property type="entry name" value="BLL4482 PROTEIN-RELATED"/>
    <property type="match status" value="1"/>
</dbReference>
<dbReference type="InterPro" id="IPR008168">
    <property type="entry name" value="Cyt_C_IC"/>
</dbReference>
<comment type="cofactor">
    <cofactor evidence="1">
        <name>heme c</name>
        <dbReference type="ChEBI" id="CHEBI:61717"/>
    </cofactor>
</comment>
<keyword evidence="12" id="KW-1185">Reference proteome</keyword>
<organism evidence="11 12">
    <name type="scientific">Skermanella cutis</name>
    <dbReference type="NCBI Taxonomy" id="2775420"/>
    <lineage>
        <taxon>Bacteria</taxon>
        <taxon>Pseudomonadati</taxon>
        <taxon>Pseudomonadota</taxon>
        <taxon>Alphaproteobacteria</taxon>
        <taxon>Rhodospirillales</taxon>
        <taxon>Azospirillaceae</taxon>
        <taxon>Skermanella</taxon>
    </lineage>
</organism>
<proteinExistence type="predicted"/>
<evidence type="ECO:0000256" key="6">
    <source>
        <dbReference type="ARBA" id="ARBA00022982"/>
    </source>
</evidence>
<evidence type="ECO:0000313" key="12">
    <source>
        <dbReference type="Proteomes" id="UP000595197"/>
    </source>
</evidence>
<dbReference type="PRINTS" id="PR00605">
    <property type="entry name" value="CYTCHROMECIC"/>
</dbReference>
<dbReference type="InterPro" id="IPR036909">
    <property type="entry name" value="Cyt_c-like_dom_sf"/>
</dbReference>
<evidence type="ECO:0000313" key="11">
    <source>
        <dbReference type="EMBL" id="QQP92367.1"/>
    </source>
</evidence>